<evidence type="ECO:0000256" key="6">
    <source>
        <dbReference type="ARBA" id="ARBA00022619"/>
    </source>
</evidence>
<dbReference type="PANTHER" id="PTHR21098">
    <property type="entry name" value="RIBOFLAVIN SYNTHASE ALPHA CHAIN"/>
    <property type="match status" value="1"/>
</dbReference>
<comment type="function">
    <text evidence="2">Catalyzes the dismutation of two molecules of 6,7-dimethyl-8-ribityllumazine, resulting in the formation of riboflavin and 5-amino-6-(D-ribitylamino)uracil.</text>
</comment>
<dbReference type="Proteomes" id="UP000494125">
    <property type="component" value="Unassembled WGS sequence"/>
</dbReference>
<dbReference type="InterPro" id="IPR026017">
    <property type="entry name" value="Lumazine-bd_dom"/>
</dbReference>
<protein>
    <recommendedName>
        <fullName evidence="5 9">Riboflavin synthase</fullName>
        <ecNumber evidence="4 9">2.5.1.9</ecNumber>
    </recommendedName>
</protein>
<evidence type="ECO:0000256" key="9">
    <source>
        <dbReference type="NCBIfam" id="TIGR00187"/>
    </source>
</evidence>
<dbReference type="GO" id="GO:0004746">
    <property type="term" value="F:riboflavin synthase activity"/>
    <property type="evidence" value="ECO:0007669"/>
    <property type="project" value="UniProtKB-UniRule"/>
</dbReference>
<comment type="pathway">
    <text evidence="3">Cofactor biosynthesis; riboflavin biosynthesis; riboflavin from 2-hydroxy-3-oxobutyl phosphate and 5-amino-6-(D-ribitylamino)uracil: step 2/2.</text>
</comment>
<evidence type="ECO:0000259" key="11">
    <source>
        <dbReference type="PROSITE" id="PS51177"/>
    </source>
</evidence>
<keyword evidence="13" id="KW-1185">Reference proteome</keyword>
<feature type="domain" description="Lumazine-binding" evidence="11">
    <location>
        <begin position="138"/>
        <end position="236"/>
    </location>
</feature>
<evidence type="ECO:0000256" key="10">
    <source>
        <dbReference type="PROSITE-ProRule" id="PRU00524"/>
    </source>
</evidence>
<evidence type="ECO:0000256" key="1">
    <source>
        <dbReference type="ARBA" id="ARBA00000968"/>
    </source>
</evidence>
<name>A0A6P2IJT0_9BURK</name>
<evidence type="ECO:0000256" key="8">
    <source>
        <dbReference type="ARBA" id="ARBA00022737"/>
    </source>
</evidence>
<dbReference type="NCBIfam" id="NF006767">
    <property type="entry name" value="PRK09289.1"/>
    <property type="match status" value="1"/>
</dbReference>
<evidence type="ECO:0000256" key="7">
    <source>
        <dbReference type="ARBA" id="ARBA00022679"/>
    </source>
</evidence>
<accession>A0A6P2IJT0</accession>
<dbReference type="EC" id="2.5.1.9" evidence="4 9"/>
<evidence type="ECO:0000256" key="4">
    <source>
        <dbReference type="ARBA" id="ARBA00012827"/>
    </source>
</evidence>
<organism evidence="12 13">
    <name type="scientific">Burkholderia diffusa</name>
    <dbReference type="NCBI Taxonomy" id="488732"/>
    <lineage>
        <taxon>Bacteria</taxon>
        <taxon>Pseudomonadati</taxon>
        <taxon>Pseudomonadota</taxon>
        <taxon>Betaproteobacteria</taxon>
        <taxon>Burkholderiales</taxon>
        <taxon>Burkholderiaceae</taxon>
        <taxon>Burkholderia</taxon>
        <taxon>Burkholderia cepacia complex</taxon>
    </lineage>
</organism>
<dbReference type="GO" id="GO:0009231">
    <property type="term" value="P:riboflavin biosynthetic process"/>
    <property type="evidence" value="ECO:0007669"/>
    <property type="project" value="UniProtKB-KW"/>
</dbReference>
<dbReference type="Gene3D" id="2.40.30.20">
    <property type="match status" value="2"/>
</dbReference>
<comment type="catalytic activity">
    <reaction evidence="1">
        <text>2 6,7-dimethyl-8-(1-D-ribityl)lumazine + H(+) = 5-amino-6-(D-ribitylamino)uracil + riboflavin</text>
        <dbReference type="Rhea" id="RHEA:20772"/>
        <dbReference type="ChEBI" id="CHEBI:15378"/>
        <dbReference type="ChEBI" id="CHEBI:15934"/>
        <dbReference type="ChEBI" id="CHEBI:57986"/>
        <dbReference type="ChEBI" id="CHEBI:58201"/>
        <dbReference type="EC" id="2.5.1.9"/>
    </reaction>
</comment>
<feature type="repeat" description="Lumazine-binding" evidence="10">
    <location>
        <begin position="40"/>
        <end position="137"/>
    </location>
</feature>
<evidence type="ECO:0000313" key="12">
    <source>
        <dbReference type="EMBL" id="VWB31416.1"/>
    </source>
</evidence>
<dbReference type="InterPro" id="IPR023366">
    <property type="entry name" value="ATP_synth_asu-like_sf"/>
</dbReference>
<dbReference type="SUPFAM" id="SSF63380">
    <property type="entry name" value="Riboflavin synthase domain-like"/>
    <property type="match status" value="2"/>
</dbReference>
<dbReference type="FunFam" id="2.40.30.20:FF:000003">
    <property type="entry name" value="Riboflavin synthase, alpha subunit"/>
    <property type="match status" value="1"/>
</dbReference>
<dbReference type="EMBL" id="CABVPN010000005">
    <property type="protein sequence ID" value="VWB31416.1"/>
    <property type="molecule type" value="Genomic_DNA"/>
</dbReference>
<keyword evidence="7" id="KW-0808">Transferase</keyword>
<dbReference type="InterPro" id="IPR017938">
    <property type="entry name" value="Riboflavin_synthase-like_b-brl"/>
</dbReference>
<dbReference type="CDD" id="cd00402">
    <property type="entry name" value="Riboflavin_synthase_like"/>
    <property type="match status" value="1"/>
</dbReference>
<gene>
    <name evidence="12" type="ORF">BDI24065_01350</name>
</gene>
<evidence type="ECO:0000313" key="13">
    <source>
        <dbReference type="Proteomes" id="UP000494125"/>
    </source>
</evidence>
<dbReference type="NCBIfam" id="TIGR00187">
    <property type="entry name" value="ribE"/>
    <property type="match status" value="1"/>
</dbReference>
<dbReference type="NCBIfam" id="NF009566">
    <property type="entry name" value="PRK13020.1"/>
    <property type="match status" value="1"/>
</dbReference>
<dbReference type="PROSITE" id="PS51177">
    <property type="entry name" value="LUMAZINE_BIND"/>
    <property type="match status" value="2"/>
</dbReference>
<evidence type="ECO:0000256" key="5">
    <source>
        <dbReference type="ARBA" id="ARBA00013950"/>
    </source>
</evidence>
<keyword evidence="6" id="KW-0686">Riboflavin biosynthesis</keyword>
<reference evidence="12 13" key="1">
    <citation type="submission" date="2019-09" db="EMBL/GenBank/DDBJ databases">
        <authorList>
            <person name="Depoorter E."/>
        </authorList>
    </citation>
    <scope>NUCLEOTIDE SEQUENCE [LARGE SCALE GENOMIC DNA]</scope>
    <source>
        <strain evidence="12">LMG 24065</strain>
    </source>
</reference>
<dbReference type="InterPro" id="IPR001783">
    <property type="entry name" value="Lumazine-bd"/>
</dbReference>
<dbReference type="PANTHER" id="PTHR21098:SF0">
    <property type="entry name" value="RIBOFLAVIN SYNTHASE"/>
    <property type="match status" value="1"/>
</dbReference>
<proteinExistence type="predicted"/>
<evidence type="ECO:0000256" key="3">
    <source>
        <dbReference type="ARBA" id="ARBA00004887"/>
    </source>
</evidence>
<sequence length="276" mass="30078">MATRLRPDVRCTATALPAPTPPAAITYHTGQAICDQRRIMFTGIVQGVGVIKAIKDHGELRTFSIEFPERFTTDIEIGASVSVDGVCLTVTTIHSPLLIDFDVMLPSLRITTLADLTTGARVNVERAAKDGAEIGGHPLSGHVDFMGTILHIASSEHNRMIRIGVPADFKRYVFAKGYIAINGCSLTVSDVNRDEGWFEVWLIPETRRATTFDAKGVNDKVNIEIERSTQVVVDTIRESVKETLGELTGVVTTLLAEKGIDIEELLARNVAKLPKA</sequence>
<feature type="repeat" description="Lumazine-binding" evidence="10">
    <location>
        <begin position="138"/>
        <end position="236"/>
    </location>
</feature>
<feature type="domain" description="Lumazine-binding" evidence="11">
    <location>
        <begin position="40"/>
        <end position="137"/>
    </location>
</feature>
<evidence type="ECO:0000256" key="2">
    <source>
        <dbReference type="ARBA" id="ARBA00002803"/>
    </source>
</evidence>
<dbReference type="AlphaFoldDB" id="A0A6P2IJT0"/>
<dbReference type="Pfam" id="PF00677">
    <property type="entry name" value="Lum_binding"/>
    <property type="match status" value="2"/>
</dbReference>
<keyword evidence="8" id="KW-0677">Repeat</keyword>